<dbReference type="RefSeq" id="WP_194369067.1">
    <property type="nucleotide sequence ID" value="NZ_CP054492.1"/>
</dbReference>
<accession>A0A7S7LW25</accession>
<evidence type="ECO:0000256" key="3">
    <source>
        <dbReference type="ARBA" id="ARBA00022692"/>
    </source>
</evidence>
<dbReference type="KEGG" id="sbal:HUE88_11205"/>
<feature type="transmembrane region" description="Helical" evidence="6">
    <location>
        <begin position="175"/>
        <end position="197"/>
    </location>
</feature>
<feature type="transmembrane region" description="Helical" evidence="6">
    <location>
        <begin position="342"/>
        <end position="362"/>
    </location>
</feature>
<keyword evidence="9" id="KW-1185">Reference proteome</keyword>
<keyword evidence="2" id="KW-1003">Cell membrane</keyword>
<dbReference type="Pfam" id="PF03772">
    <property type="entry name" value="Competence"/>
    <property type="match status" value="1"/>
</dbReference>
<name>A0A7S7LW25_9BACT</name>
<evidence type="ECO:0000256" key="6">
    <source>
        <dbReference type="SAM" id="Phobius"/>
    </source>
</evidence>
<evidence type="ECO:0000256" key="5">
    <source>
        <dbReference type="ARBA" id="ARBA00023136"/>
    </source>
</evidence>
<evidence type="ECO:0000256" key="1">
    <source>
        <dbReference type="ARBA" id="ARBA00004651"/>
    </source>
</evidence>
<evidence type="ECO:0000259" key="7">
    <source>
        <dbReference type="Pfam" id="PF03772"/>
    </source>
</evidence>
<dbReference type="InterPro" id="IPR004477">
    <property type="entry name" value="ComEC_N"/>
</dbReference>
<keyword evidence="3 6" id="KW-0812">Transmembrane</keyword>
<proteinExistence type="predicted"/>
<feature type="domain" description="ComEC/Rec2-related protein" evidence="7">
    <location>
        <begin position="163"/>
        <end position="423"/>
    </location>
</feature>
<evidence type="ECO:0000256" key="4">
    <source>
        <dbReference type="ARBA" id="ARBA00022989"/>
    </source>
</evidence>
<feature type="transmembrane region" description="Helical" evidence="6">
    <location>
        <begin position="309"/>
        <end position="330"/>
    </location>
</feature>
<sequence>MTKRVSLFNTKREFLLFLLTCTFILFYSLLIEYQNYKQLNRFDSQIVSATVLKQYEKIKDSKTFQVLKLKSEEGFTFYSSAKKSFEHVEGKKLKLVIFAGEISFYEYLTSFYAHSKVKYIDVTPTLKDKLNTYISSVHHTGNSFGEDKNIANIYQALYTATPLNKELQSTFSTLGVSHLLAISGFHLGVLSALLFFLIKPVYSYFQNKYFPYRNSKFDIFFIVALMLLAYLLFLDSPPSLLRAFAMLVIGFVLYDRGIKIVSMQTLLLTVILLLSFFPKLVFALGFWLSVSGVFYIFLFLIHFKDLNKIWQFILVPFWVYLLMVPFSLTIFGNFSIYHPLSIVWTTLFTLFYPLSIFLHVVGYGDLFDNLLQSLIFLGQEGLHVELSYKLLALHVTFSIISVYRKSFLWLLLVFSLFVFIYAVYHIT</sequence>
<dbReference type="PANTHER" id="PTHR30619:SF1">
    <property type="entry name" value="RECOMBINATION PROTEIN 2"/>
    <property type="match status" value="1"/>
</dbReference>
<dbReference type="PANTHER" id="PTHR30619">
    <property type="entry name" value="DNA INTERNALIZATION/COMPETENCE PROTEIN COMEC/REC2"/>
    <property type="match status" value="1"/>
</dbReference>
<feature type="transmembrane region" description="Helical" evidence="6">
    <location>
        <begin position="407"/>
        <end position="426"/>
    </location>
</feature>
<dbReference type="NCBIfam" id="TIGR00360">
    <property type="entry name" value="ComEC_N-term"/>
    <property type="match status" value="1"/>
</dbReference>
<dbReference type="AlphaFoldDB" id="A0A7S7LW25"/>
<organism evidence="8 9">
    <name type="scientific">Candidatus Sulfurimonas baltica</name>
    <dbReference type="NCBI Taxonomy" id="2740404"/>
    <lineage>
        <taxon>Bacteria</taxon>
        <taxon>Pseudomonadati</taxon>
        <taxon>Campylobacterota</taxon>
        <taxon>Epsilonproteobacteria</taxon>
        <taxon>Campylobacterales</taxon>
        <taxon>Sulfurimonadaceae</taxon>
        <taxon>Sulfurimonas</taxon>
    </lineage>
</organism>
<reference evidence="8 9" key="1">
    <citation type="submission" date="2020-05" db="EMBL/GenBank/DDBJ databases">
        <title>Sulfurimonas marisnigri, sp. nov., and Sulfurimonas baltica, sp. nov., manganese oxide reducing chemolithoautotrophs of the class Epsilonproteobacteria isolated from the pelagic redoxclines of the Black and Baltic Seas and emended description of the genus Sulfurimonas.</title>
        <authorList>
            <person name="Henkel J.V."/>
            <person name="Laudan C."/>
            <person name="Werner J."/>
            <person name="Neu T."/>
            <person name="Plewe S."/>
            <person name="Sproer C."/>
            <person name="Bunk B."/>
            <person name="Schulz-Vogt H.N."/>
        </authorList>
    </citation>
    <scope>NUCLEOTIDE SEQUENCE [LARGE SCALE GENOMIC DNA]</scope>
    <source>
        <strain evidence="8 9">GD2</strain>
    </source>
</reference>
<keyword evidence="4 6" id="KW-1133">Transmembrane helix</keyword>
<gene>
    <name evidence="8" type="ORF">HUE88_11205</name>
</gene>
<dbReference type="InterPro" id="IPR052159">
    <property type="entry name" value="Competence_DNA_uptake"/>
</dbReference>
<evidence type="ECO:0000313" key="8">
    <source>
        <dbReference type="EMBL" id="QOY51664.1"/>
    </source>
</evidence>
<evidence type="ECO:0000256" key="2">
    <source>
        <dbReference type="ARBA" id="ARBA00022475"/>
    </source>
</evidence>
<dbReference type="EMBL" id="CP054492">
    <property type="protein sequence ID" value="QOY51664.1"/>
    <property type="molecule type" value="Genomic_DNA"/>
</dbReference>
<feature type="transmembrane region" description="Helical" evidence="6">
    <location>
        <begin position="217"/>
        <end position="233"/>
    </location>
</feature>
<evidence type="ECO:0000313" key="9">
    <source>
        <dbReference type="Proteomes" id="UP000593994"/>
    </source>
</evidence>
<protein>
    <submittedName>
        <fullName evidence="8">ComEC/Rec2 family competence protein</fullName>
    </submittedName>
</protein>
<comment type="subcellular location">
    <subcellularLocation>
        <location evidence="1">Cell membrane</location>
        <topology evidence="1">Multi-pass membrane protein</topology>
    </subcellularLocation>
</comment>
<keyword evidence="5 6" id="KW-0472">Membrane</keyword>
<dbReference type="GO" id="GO:0005886">
    <property type="term" value="C:plasma membrane"/>
    <property type="evidence" value="ECO:0007669"/>
    <property type="project" value="UniProtKB-SubCell"/>
</dbReference>
<dbReference type="Proteomes" id="UP000593994">
    <property type="component" value="Chromosome"/>
</dbReference>
<feature type="transmembrane region" description="Helical" evidence="6">
    <location>
        <begin position="266"/>
        <end position="297"/>
    </location>
</feature>